<organism evidence="1 2">
    <name type="scientific">Nelumbo nucifera</name>
    <name type="common">Sacred lotus</name>
    <dbReference type="NCBI Taxonomy" id="4432"/>
    <lineage>
        <taxon>Eukaryota</taxon>
        <taxon>Viridiplantae</taxon>
        <taxon>Streptophyta</taxon>
        <taxon>Embryophyta</taxon>
        <taxon>Tracheophyta</taxon>
        <taxon>Spermatophyta</taxon>
        <taxon>Magnoliopsida</taxon>
        <taxon>Proteales</taxon>
        <taxon>Nelumbonaceae</taxon>
        <taxon>Nelumbo</taxon>
    </lineage>
</organism>
<name>A0A1U7ZNH4_NELNU</name>
<dbReference type="PANTHER" id="PTHR33240:SF17">
    <property type="entry name" value="EUKARYOTIC PEPTIDE CHAIN RELEASE FACTOR GTP-BINDING SUBUNIT-LIKE"/>
    <property type="match status" value="1"/>
</dbReference>
<dbReference type="OrthoDB" id="2919534at2759"/>
<gene>
    <name evidence="2" type="primary">LOC104596275</name>
</gene>
<proteinExistence type="predicted"/>
<sequence>MIINDFEVKRILVDSRSSVDILCLDAFEKMHLERKDLQPTNIPLTGFIKDVVRPLGRIKVQVAVGSDSNLVCFEHHFLEVTTLPPYNAILGQPILHALRVVVSTYYLSVKFPTRYGVRVVRGDQLESRKCYAMVLKGKGKLANDVDLESPPENTDERACLMEDTVLLPISNIEP</sequence>
<dbReference type="InterPro" id="IPR021109">
    <property type="entry name" value="Peptidase_aspartic_dom_sf"/>
</dbReference>
<accession>A0A1U7ZNH4</accession>
<dbReference type="InParanoid" id="A0A1U7ZNH4"/>
<dbReference type="PANTHER" id="PTHR33240">
    <property type="entry name" value="OS08G0508500 PROTEIN"/>
    <property type="match status" value="1"/>
</dbReference>
<dbReference type="eggNOG" id="KOG0017">
    <property type="taxonomic scope" value="Eukaryota"/>
</dbReference>
<evidence type="ECO:0000313" key="1">
    <source>
        <dbReference type="Proteomes" id="UP000189703"/>
    </source>
</evidence>
<dbReference type="KEGG" id="nnu:104596275"/>
<dbReference type="RefSeq" id="XP_010255657.1">
    <property type="nucleotide sequence ID" value="XM_010257355.1"/>
</dbReference>
<reference evidence="2" key="1">
    <citation type="submission" date="2025-08" db="UniProtKB">
        <authorList>
            <consortium name="RefSeq"/>
        </authorList>
    </citation>
    <scope>IDENTIFICATION</scope>
</reference>
<dbReference type="GeneID" id="104596275"/>
<evidence type="ECO:0000313" key="2">
    <source>
        <dbReference type="RefSeq" id="XP_010255657.1"/>
    </source>
</evidence>
<dbReference type="Gene3D" id="2.40.70.10">
    <property type="entry name" value="Acid Proteases"/>
    <property type="match status" value="1"/>
</dbReference>
<dbReference type="AlphaFoldDB" id="A0A1U7ZNH4"/>
<dbReference type="Proteomes" id="UP000189703">
    <property type="component" value="Unplaced"/>
</dbReference>
<dbReference type="OMA" id="DERACLM"/>
<protein>
    <submittedName>
        <fullName evidence="2">Uncharacterized protein LOC104596275</fullName>
    </submittedName>
</protein>
<dbReference type="CDD" id="cd00303">
    <property type="entry name" value="retropepsin_like"/>
    <property type="match status" value="1"/>
</dbReference>
<keyword evidence="1" id="KW-1185">Reference proteome</keyword>